<name>A0A382Y2T0_9ZZZZ</name>
<protein>
    <submittedName>
        <fullName evidence="1">Uncharacterized protein</fullName>
    </submittedName>
</protein>
<dbReference type="EMBL" id="UINC01172422">
    <property type="protein sequence ID" value="SVD77494.1"/>
    <property type="molecule type" value="Genomic_DNA"/>
</dbReference>
<proteinExistence type="predicted"/>
<dbReference type="AlphaFoldDB" id="A0A382Y2T0"/>
<sequence length="87" mass="10233">MFVEYTKQITYFKFIWRMFAFENDNSEPEYSLNHEVTPYTCCIGMNNGLLHANLGSSSADLSFKDFFDLAKKRVNEKHNILLPELEE</sequence>
<organism evidence="1">
    <name type="scientific">marine metagenome</name>
    <dbReference type="NCBI Taxonomy" id="408172"/>
    <lineage>
        <taxon>unclassified sequences</taxon>
        <taxon>metagenomes</taxon>
        <taxon>ecological metagenomes</taxon>
    </lineage>
</organism>
<accession>A0A382Y2T0</accession>
<evidence type="ECO:0000313" key="1">
    <source>
        <dbReference type="EMBL" id="SVD77494.1"/>
    </source>
</evidence>
<gene>
    <name evidence="1" type="ORF">METZ01_LOCUS430348</name>
</gene>
<reference evidence="1" key="1">
    <citation type="submission" date="2018-05" db="EMBL/GenBank/DDBJ databases">
        <authorList>
            <person name="Lanie J.A."/>
            <person name="Ng W.-L."/>
            <person name="Kazmierczak K.M."/>
            <person name="Andrzejewski T.M."/>
            <person name="Davidsen T.M."/>
            <person name="Wayne K.J."/>
            <person name="Tettelin H."/>
            <person name="Glass J.I."/>
            <person name="Rusch D."/>
            <person name="Podicherti R."/>
            <person name="Tsui H.-C.T."/>
            <person name="Winkler M.E."/>
        </authorList>
    </citation>
    <scope>NUCLEOTIDE SEQUENCE</scope>
</reference>